<feature type="compositionally biased region" description="Low complexity" evidence="1">
    <location>
        <begin position="177"/>
        <end position="187"/>
    </location>
</feature>
<name>A0AB39BZW7_9CAUD</name>
<evidence type="ECO:0000256" key="1">
    <source>
        <dbReference type="SAM" id="MobiDB-lite"/>
    </source>
</evidence>
<dbReference type="EMBL" id="PP986819">
    <property type="protein sequence ID" value="XDI97923.1"/>
    <property type="molecule type" value="Genomic_DNA"/>
</dbReference>
<organism evidence="2">
    <name type="scientific">Pakpunavirus sp</name>
    <dbReference type="NCBI Taxonomy" id="2833053"/>
    <lineage>
        <taxon>Viruses</taxon>
        <taxon>Duplodnaviria</taxon>
        <taxon>Heunggongvirae</taxon>
        <taxon>Uroviricota</taxon>
        <taxon>Caudoviricetes</taxon>
        <taxon>Vandenendeviridae</taxon>
        <taxon>Skurskavirinae</taxon>
        <taxon>Pakpunavirus</taxon>
    </lineage>
</organism>
<evidence type="ECO:0000313" key="2">
    <source>
        <dbReference type="EMBL" id="XDI97923.1"/>
    </source>
</evidence>
<feature type="compositionally biased region" description="Polar residues" evidence="1">
    <location>
        <begin position="164"/>
        <end position="176"/>
    </location>
</feature>
<reference evidence="2" key="1">
    <citation type="submission" date="2024-06" db="EMBL/GenBank/DDBJ databases">
        <authorList>
            <person name="Agudelo-Romero P."/>
            <person name="Caparros-Martin J.A."/>
            <person name="Sharma A."/>
            <person name="Saladie M."/>
            <person name="Stick S.M."/>
            <person name="O'Gara F."/>
        </authorList>
    </citation>
    <scope>NUCLEOTIDE SEQUENCE</scope>
    <source>
        <strain evidence="2">VContig5</strain>
    </source>
</reference>
<protein>
    <submittedName>
        <fullName evidence="2">Replication initiation O-like</fullName>
    </submittedName>
</protein>
<sequence>MCSSLASTSMDNSPAYINTGPAPGLNVVAMIDGLLDRSIAFQRPCVALGVGVTGALMLSQAIYWSKRTKNPDRWFYKTQAEWEEETGMSRREQETARRKLKELGLIEEMKRGIPCRVFFRVDHLALYERLCAHINQASMAESAEQDAHISQTSMAESAKLDCTNAPSSSARNSQSNTESTESTSESTYRGPQEFSSPLPAETRQVADSIPYEKIRELYNQILGGKLPRCLGLDDKHRKRIRAAYNLKLDGKFVVREGGMDFWEGLFNDALECPFLLGQNGRGWIADFEFMTSATKIQRFMEGKYDAR</sequence>
<feature type="region of interest" description="Disordered" evidence="1">
    <location>
        <begin position="145"/>
        <end position="203"/>
    </location>
</feature>
<accession>A0AB39BZW7</accession>
<proteinExistence type="predicted"/>